<dbReference type="KEGG" id="kqi:F1D05_07735"/>
<reference evidence="2 3" key="2">
    <citation type="journal article" date="2020" name="Microbiol. Resour. Announc.">
        <title>Antarctic desert soil bacteria exhibit high novel natural product potential, evaluated through long-read genome sequencing and comparative genomics.</title>
        <authorList>
            <person name="Benaud N."/>
            <person name="Edwards R.J."/>
            <person name="Amos T.G."/>
            <person name="D'Agostino P.M."/>
            <person name="Gutierrez-Chavez C."/>
            <person name="Montgomery K."/>
            <person name="Nicetic I."/>
            <person name="Ferrari B.C."/>
        </authorList>
    </citation>
    <scope>NUCLEOTIDE SEQUENCE [LARGE SCALE GENOMIC DNA]</scope>
    <source>
        <strain evidence="2 3">SPB151</strain>
    </source>
</reference>
<dbReference type="InterPro" id="IPR049713">
    <property type="entry name" value="Pr6Pr-like"/>
</dbReference>
<evidence type="ECO:0000256" key="1">
    <source>
        <dbReference type="SAM" id="Phobius"/>
    </source>
</evidence>
<dbReference type="RefSeq" id="WP_185446646.1">
    <property type="nucleotide sequence ID" value="NZ_CP043661.1"/>
</dbReference>
<dbReference type="EMBL" id="CP043661">
    <property type="protein sequence ID" value="QNE17817.1"/>
    <property type="molecule type" value="Genomic_DNA"/>
</dbReference>
<feature type="transmembrane region" description="Helical" evidence="1">
    <location>
        <begin position="5"/>
        <end position="27"/>
    </location>
</feature>
<sequence>MWARLWFAVTAVAMVTGVVITLILAARSEGFGGSPANRALNQFAFFTIQSNLIVGATSLLLAVRLDRPSVTFSVFRLTGLVGITVTFIIFNAILGRHLHLHSWIFVANLLQHIVVPIMSVVGWLVFGPRGLTSRRIAILAVIFPIAYMTFTVIRGPLASNWYPYPFADVSSLGYFRVVINGLLIVSMFLGFSAAATWLDKRLPGGRTVNTPAQPARTRESG</sequence>
<dbReference type="NCBIfam" id="NF038065">
    <property type="entry name" value="Pr6Pr"/>
    <property type="match status" value="1"/>
</dbReference>
<keyword evidence="1" id="KW-0472">Membrane</keyword>
<feature type="transmembrane region" description="Helical" evidence="1">
    <location>
        <begin position="177"/>
        <end position="198"/>
    </location>
</feature>
<keyword evidence="3" id="KW-1185">Reference proteome</keyword>
<feature type="transmembrane region" description="Helical" evidence="1">
    <location>
        <begin position="74"/>
        <end position="94"/>
    </location>
</feature>
<organism evidence="2 3">
    <name type="scientific">Kribbella qitaiheensis</name>
    <dbReference type="NCBI Taxonomy" id="1544730"/>
    <lineage>
        <taxon>Bacteria</taxon>
        <taxon>Bacillati</taxon>
        <taxon>Actinomycetota</taxon>
        <taxon>Actinomycetes</taxon>
        <taxon>Propionibacteriales</taxon>
        <taxon>Kribbellaceae</taxon>
        <taxon>Kribbella</taxon>
    </lineage>
</organism>
<feature type="transmembrane region" description="Helical" evidence="1">
    <location>
        <begin position="100"/>
        <end position="124"/>
    </location>
</feature>
<name>A0A7G6WV02_9ACTN</name>
<evidence type="ECO:0000313" key="3">
    <source>
        <dbReference type="Proteomes" id="UP000515563"/>
    </source>
</evidence>
<dbReference type="Proteomes" id="UP000515563">
    <property type="component" value="Chromosome"/>
</dbReference>
<evidence type="ECO:0000313" key="2">
    <source>
        <dbReference type="EMBL" id="QNE17817.1"/>
    </source>
</evidence>
<gene>
    <name evidence="2" type="ORF">F1D05_07735</name>
</gene>
<keyword evidence="1" id="KW-0812">Transmembrane</keyword>
<feature type="transmembrane region" description="Helical" evidence="1">
    <location>
        <begin position="136"/>
        <end position="157"/>
    </location>
</feature>
<protein>
    <submittedName>
        <fullName evidence="2">F420-dependent oxidoreductase</fullName>
    </submittedName>
</protein>
<dbReference type="AlphaFoldDB" id="A0A7G6WV02"/>
<feature type="transmembrane region" description="Helical" evidence="1">
    <location>
        <begin position="39"/>
        <end position="62"/>
    </location>
</feature>
<accession>A0A7G6WV02</accession>
<keyword evidence="1" id="KW-1133">Transmembrane helix</keyword>
<proteinExistence type="predicted"/>
<reference evidence="3" key="1">
    <citation type="submission" date="2019-09" db="EMBL/GenBank/DDBJ databases">
        <title>Antimicrobial potential of Antarctic Bacteria.</title>
        <authorList>
            <person name="Benaud N."/>
            <person name="Edwards R.J."/>
            <person name="Ferrari B.C."/>
        </authorList>
    </citation>
    <scope>NUCLEOTIDE SEQUENCE [LARGE SCALE GENOMIC DNA]</scope>
    <source>
        <strain evidence="3">SPB151</strain>
    </source>
</reference>